<comment type="caution">
    <text evidence="3">The sequence shown here is derived from an EMBL/GenBank/DDBJ whole genome shotgun (WGS) entry which is preliminary data.</text>
</comment>
<accession>A0A5D3BYU5</accession>
<gene>
    <name evidence="3" type="ORF">E5676_scaffold68G00070</name>
    <name evidence="2" type="ORF">E6C27_scaffold417G00630</name>
</gene>
<evidence type="ECO:0000313" key="3">
    <source>
        <dbReference type="EMBL" id="TYK04717.1"/>
    </source>
</evidence>
<sequence length="138" mass="16058">MIADLYYMSIIEPTSVDAALKDEYWINVMQEELLQFKQCKTRNKARLVAQGYAQVEGVEFDETFAPIAKLEAICLLLDISCIHRFKLYQMDVKSAFLNGYLKEEVYVTQPKWFIDSDFPQHVYKLNKALYGLKQASRA</sequence>
<evidence type="ECO:0000313" key="4">
    <source>
        <dbReference type="Proteomes" id="UP000321393"/>
    </source>
</evidence>
<dbReference type="AlphaFoldDB" id="A0A5D3BYU5"/>
<dbReference type="Pfam" id="PF07727">
    <property type="entry name" value="RVT_2"/>
    <property type="match status" value="1"/>
</dbReference>
<evidence type="ECO:0000313" key="5">
    <source>
        <dbReference type="Proteomes" id="UP000321947"/>
    </source>
</evidence>
<dbReference type="OrthoDB" id="8048545at2759"/>
<dbReference type="STRING" id="1194695.A0A5D3BYU5"/>
<reference evidence="4 5" key="1">
    <citation type="submission" date="2019-08" db="EMBL/GenBank/DDBJ databases">
        <title>Draft genome sequences of two oriental melons (Cucumis melo L. var makuwa).</title>
        <authorList>
            <person name="Kwon S.-Y."/>
        </authorList>
    </citation>
    <scope>NUCLEOTIDE SEQUENCE [LARGE SCALE GENOMIC DNA]</scope>
    <source>
        <strain evidence="5">cv. Chang Bougi</strain>
        <strain evidence="4">cv. SW 3</strain>
        <tissue evidence="3">Leaf</tissue>
    </source>
</reference>
<dbReference type="Proteomes" id="UP000321393">
    <property type="component" value="Unassembled WGS sequence"/>
</dbReference>
<feature type="domain" description="Reverse transcriptase Ty1/copia-type" evidence="1">
    <location>
        <begin position="38"/>
        <end position="137"/>
    </location>
</feature>
<evidence type="ECO:0000313" key="2">
    <source>
        <dbReference type="EMBL" id="KAA0025464.1"/>
    </source>
</evidence>
<dbReference type="Proteomes" id="UP000321947">
    <property type="component" value="Unassembled WGS sequence"/>
</dbReference>
<dbReference type="EMBL" id="SSTD01014035">
    <property type="protein sequence ID" value="TYK04717.1"/>
    <property type="molecule type" value="Genomic_DNA"/>
</dbReference>
<dbReference type="InterPro" id="IPR013103">
    <property type="entry name" value="RVT_2"/>
</dbReference>
<proteinExistence type="predicted"/>
<organism evidence="3 5">
    <name type="scientific">Cucumis melo var. makuwa</name>
    <name type="common">Oriental melon</name>
    <dbReference type="NCBI Taxonomy" id="1194695"/>
    <lineage>
        <taxon>Eukaryota</taxon>
        <taxon>Viridiplantae</taxon>
        <taxon>Streptophyta</taxon>
        <taxon>Embryophyta</taxon>
        <taxon>Tracheophyta</taxon>
        <taxon>Spermatophyta</taxon>
        <taxon>Magnoliopsida</taxon>
        <taxon>eudicotyledons</taxon>
        <taxon>Gunneridae</taxon>
        <taxon>Pentapetalae</taxon>
        <taxon>rosids</taxon>
        <taxon>fabids</taxon>
        <taxon>Cucurbitales</taxon>
        <taxon>Cucurbitaceae</taxon>
        <taxon>Benincaseae</taxon>
        <taxon>Cucumis</taxon>
    </lineage>
</organism>
<name>A0A5D3BYU5_CUCMM</name>
<dbReference type="EMBL" id="SSTE01023130">
    <property type="protein sequence ID" value="KAA0025464.1"/>
    <property type="molecule type" value="Genomic_DNA"/>
</dbReference>
<evidence type="ECO:0000259" key="1">
    <source>
        <dbReference type="Pfam" id="PF07727"/>
    </source>
</evidence>
<protein>
    <submittedName>
        <fullName evidence="2 3">Mitochondrial protein</fullName>
    </submittedName>
</protein>